<dbReference type="RefSeq" id="WP_092607404.1">
    <property type="nucleotide sequence ID" value="NZ_FMYF01000003.1"/>
</dbReference>
<dbReference type="STRING" id="1577474.GA0111570_10384"/>
<organism evidence="3 4">
    <name type="scientific">Raineyella antarctica</name>
    <dbReference type="NCBI Taxonomy" id="1577474"/>
    <lineage>
        <taxon>Bacteria</taxon>
        <taxon>Bacillati</taxon>
        <taxon>Actinomycetota</taxon>
        <taxon>Actinomycetes</taxon>
        <taxon>Propionibacteriales</taxon>
        <taxon>Propionibacteriaceae</taxon>
        <taxon>Raineyella</taxon>
    </lineage>
</organism>
<dbReference type="PROSITE" id="PS50035">
    <property type="entry name" value="PLD"/>
    <property type="match status" value="1"/>
</dbReference>
<name>A0A1G6GFM9_9ACTN</name>
<dbReference type="InterPro" id="IPR025202">
    <property type="entry name" value="PLD-like_dom"/>
</dbReference>
<evidence type="ECO:0000313" key="3">
    <source>
        <dbReference type="EMBL" id="SDB80764.1"/>
    </source>
</evidence>
<dbReference type="SUPFAM" id="SSF56024">
    <property type="entry name" value="Phospholipase D/nuclease"/>
    <property type="match status" value="1"/>
</dbReference>
<dbReference type="GO" id="GO:0003824">
    <property type="term" value="F:catalytic activity"/>
    <property type="evidence" value="ECO:0007669"/>
    <property type="project" value="InterPro"/>
</dbReference>
<dbReference type="Pfam" id="PF13091">
    <property type="entry name" value="PLDc_2"/>
    <property type="match status" value="1"/>
</dbReference>
<sequence>MTDTPAATFSWDGLGTYKQEGRFLEGYPPDERTFFAPRDNLHGLLVALLGTAQHSIVVNMFGYDDDELNAIIQEKLADEKIYVQMSLDRSQAAGVHEKEILQRWQNDAFGNSIAIGTSSVHSAISHLKVVIVDGVYTVKGSTNWSLSGEQQQDNELSLSRNAVIAAETRAILDLNHDFMLKQMAGTKLNVVPLMAPTTPDQMPPLPPAPRSATHSRTTTPAAPATVPPTGGEADG</sequence>
<evidence type="ECO:0000313" key="4">
    <source>
        <dbReference type="Proteomes" id="UP000199086"/>
    </source>
</evidence>
<feature type="compositionally biased region" description="Low complexity" evidence="1">
    <location>
        <begin position="210"/>
        <end position="229"/>
    </location>
</feature>
<protein>
    <submittedName>
        <fullName evidence="3">PLD-like domain-containing protein</fullName>
    </submittedName>
</protein>
<dbReference type="EMBL" id="FMYF01000003">
    <property type="protein sequence ID" value="SDB80764.1"/>
    <property type="molecule type" value="Genomic_DNA"/>
</dbReference>
<accession>A0A1G6GFM9</accession>
<evidence type="ECO:0000256" key="1">
    <source>
        <dbReference type="SAM" id="MobiDB-lite"/>
    </source>
</evidence>
<dbReference type="InterPro" id="IPR001736">
    <property type="entry name" value="PLipase_D/transphosphatidylase"/>
</dbReference>
<dbReference type="Gene3D" id="3.30.870.10">
    <property type="entry name" value="Endonuclease Chain A"/>
    <property type="match status" value="1"/>
</dbReference>
<evidence type="ECO:0000259" key="2">
    <source>
        <dbReference type="PROSITE" id="PS50035"/>
    </source>
</evidence>
<feature type="domain" description="PLD phosphodiesterase" evidence="2">
    <location>
        <begin position="121"/>
        <end position="148"/>
    </location>
</feature>
<dbReference type="Proteomes" id="UP000199086">
    <property type="component" value="Unassembled WGS sequence"/>
</dbReference>
<dbReference type="OrthoDB" id="9088604at2"/>
<dbReference type="AlphaFoldDB" id="A0A1G6GFM9"/>
<gene>
    <name evidence="3" type="ORF">GA0111570_10384</name>
</gene>
<reference evidence="3 4" key="1">
    <citation type="submission" date="2016-06" db="EMBL/GenBank/DDBJ databases">
        <authorList>
            <person name="Olsen C.W."/>
            <person name="Carey S."/>
            <person name="Hinshaw L."/>
            <person name="Karasin A.I."/>
        </authorList>
    </citation>
    <scope>NUCLEOTIDE SEQUENCE [LARGE SCALE GENOMIC DNA]</scope>
    <source>
        <strain evidence="3 4">LZ-22</strain>
    </source>
</reference>
<keyword evidence="4" id="KW-1185">Reference proteome</keyword>
<proteinExistence type="predicted"/>
<feature type="region of interest" description="Disordered" evidence="1">
    <location>
        <begin position="195"/>
        <end position="235"/>
    </location>
</feature>
<dbReference type="GO" id="GO:0006793">
    <property type="term" value="P:phosphorus metabolic process"/>
    <property type="evidence" value="ECO:0007669"/>
    <property type="project" value="UniProtKB-ARBA"/>
</dbReference>